<dbReference type="OrthoDB" id="7307463at2"/>
<name>A0A418VZY8_9PROT</name>
<proteinExistence type="predicted"/>
<dbReference type="EMBL" id="QYUL01000001">
    <property type="protein sequence ID" value="RJF83340.1"/>
    <property type="molecule type" value="Genomic_DNA"/>
</dbReference>
<gene>
    <name evidence="1" type="ORF">D3877_01225</name>
</gene>
<organism evidence="1 2">
    <name type="scientific">Azospirillum cavernae</name>
    <dbReference type="NCBI Taxonomy" id="2320860"/>
    <lineage>
        <taxon>Bacteria</taxon>
        <taxon>Pseudomonadati</taxon>
        <taxon>Pseudomonadota</taxon>
        <taxon>Alphaproteobacteria</taxon>
        <taxon>Rhodospirillales</taxon>
        <taxon>Azospirillaceae</taxon>
        <taxon>Azospirillum</taxon>
    </lineage>
</organism>
<comment type="caution">
    <text evidence="1">The sequence shown here is derived from an EMBL/GenBank/DDBJ whole genome shotgun (WGS) entry which is preliminary data.</text>
</comment>
<dbReference type="Proteomes" id="UP000283458">
    <property type="component" value="Unassembled WGS sequence"/>
</dbReference>
<accession>A0A418VZY8</accession>
<evidence type="ECO:0000313" key="2">
    <source>
        <dbReference type="Proteomes" id="UP000283458"/>
    </source>
</evidence>
<reference evidence="1 2" key="1">
    <citation type="submission" date="2018-09" db="EMBL/GenBank/DDBJ databases">
        <authorList>
            <person name="Zhu H."/>
        </authorList>
    </citation>
    <scope>NUCLEOTIDE SEQUENCE [LARGE SCALE GENOMIC DNA]</scope>
    <source>
        <strain evidence="1 2">K2W22B-5</strain>
    </source>
</reference>
<protein>
    <submittedName>
        <fullName evidence="1">Uncharacterized protein</fullName>
    </submittedName>
</protein>
<dbReference type="AlphaFoldDB" id="A0A418VZY8"/>
<keyword evidence="2" id="KW-1185">Reference proteome</keyword>
<dbReference type="RefSeq" id="WP_119828981.1">
    <property type="nucleotide sequence ID" value="NZ_QYUL01000001.1"/>
</dbReference>
<evidence type="ECO:0000313" key="1">
    <source>
        <dbReference type="EMBL" id="RJF83340.1"/>
    </source>
</evidence>
<sequence>MSTIDHCLKRLALLDQADRLLSEVRVYGQHGSMRETLAQHRVLLGEARRHLDSARSMDGNR</sequence>